<accession>A0A2W4Y6Z1</accession>
<evidence type="ECO:0000256" key="1">
    <source>
        <dbReference type="SAM" id="MobiDB-lite"/>
    </source>
</evidence>
<name>A0A2W4Y6Z1_9CYAN</name>
<organism evidence="2 3">
    <name type="scientific">Shackletoniella antarctica</name>
    <dbReference type="NCBI Taxonomy" id="268115"/>
    <lineage>
        <taxon>Bacteria</taxon>
        <taxon>Bacillati</taxon>
        <taxon>Cyanobacteriota</taxon>
        <taxon>Cyanophyceae</taxon>
        <taxon>Oculatellales</taxon>
        <taxon>Oculatellaceae</taxon>
        <taxon>Shackletoniella</taxon>
    </lineage>
</organism>
<dbReference type="Proteomes" id="UP000249081">
    <property type="component" value="Unassembled WGS sequence"/>
</dbReference>
<evidence type="ECO:0000313" key="3">
    <source>
        <dbReference type="Proteomes" id="UP000249081"/>
    </source>
</evidence>
<dbReference type="EMBL" id="QBMN01000029">
    <property type="protein sequence ID" value="PZO43201.1"/>
    <property type="molecule type" value="Genomic_DNA"/>
</dbReference>
<sequence length="322" mass="34200">MLPMPTDALPAPTSDVLSTLTSGLSAYGRLYGLPICPEQVRGILATLLRLYQPDRPALAVDQVAQQVLDGLSPEALKAAIVDRASSALAKAAHRWQQHLEQQMAGTITAYGQRYGPILTPETLRRAATAVAPLLEGDRPTTVAEVIGLVSHLVQTFDPEGAIAPAIDPAYLALAEKLAISLSQKTLEVAVGETIIAYVAKYAPTLTNIGSDLISTALSAVLKHQTDFSFDTQLAVVDEQLLIEQVSFQLNILRQSPAPSKATLAIAAEVNTAVGQYRREHNHQEGTVDVTTGLLSNDGLSVSSSWTSTRPLLASPPDGGDLR</sequence>
<proteinExistence type="predicted"/>
<reference evidence="2 3" key="2">
    <citation type="submission" date="2018-06" db="EMBL/GenBank/DDBJ databases">
        <title>Metagenomic assembly of (sub)arctic Cyanobacteria and their associated microbiome from non-axenic cultures.</title>
        <authorList>
            <person name="Baurain D."/>
        </authorList>
    </citation>
    <scope>NUCLEOTIDE SEQUENCE [LARGE SCALE GENOMIC DNA]</scope>
    <source>
        <strain evidence="2">ULC041bin1</strain>
    </source>
</reference>
<gene>
    <name evidence="2" type="ORF">DCF17_06055</name>
</gene>
<feature type="region of interest" description="Disordered" evidence="1">
    <location>
        <begin position="300"/>
        <end position="322"/>
    </location>
</feature>
<reference evidence="3" key="1">
    <citation type="submission" date="2018-04" db="EMBL/GenBank/DDBJ databases">
        <authorList>
            <person name="Cornet L."/>
        </authorList>
    </citation>
    <scope>NUCLEOTIDE SEQUENCE [LARGE SCALE GENOMIC DNA]</scope>
</reference>
<protein>
    <submittedName>
        <fullName evidence="2">Uncharacterized protein</fullName>
    </submittedName>
</protein>
<dbReference type="AlphaFoldDB" id="A0A2W4Y6Z1"/>
<evidence type="ECO:0000313" key="2">
    <source>
        <dbReference type="EMBL" id="PZO43201.1"/>
    </source>
</evidence>
<feature type="compositionally biased region" description="Polar residues" evidence="1">
    <location>
        <begin position="300"/>
        <end position="309"/>
    </location>
</feature>
<comment type="caution">
    <text evidence="2">The sequence shown here is derived from an EMBL/GenBank/DDBJ whole genome shotgun (WGS) entry which is preliminary data.</text>
</comment>